<evidence type="ECO:0000313" key="1">
    <source>
        <dbReference type="EMBL" id="VEU78051.1"/>
    </source>
</evidence>
<gene>
    <name evidence="1" type="ORF">NCTC10184_00270</name>
</gene>
<protein>
    <submittedName>
        <fullName evidence="1">Uncharacterized protein</fullName>
    </submittedName>
</protein>
<name>A0A449BA35_9BACT</name>
<keyword evidence="2" id="KW-1185">Reference proteome</keyword>
<dbReference type="Proteomes" id="UP000290876">
    <property type="component" value="Chromosome"/>
</dbReference>
<organism evidence="1 2">
    <name type="scientific">Mycoplasmopsis columbinasalis</name>
    <dbReference type="NCBI Taxonomy" id="114880"/>
    <lineage>
        <taxon>Bacteria</taxon>
        <taxon>Bacillati</taxon>
        <taxon>Mycoplasmatota</taxon>
        <taxon>Mycoplasmoidales</taxon>
        <taxon>Metamycoplasmataceae</taxon>
        <taxon>Mycoplasmopsis</taxon>
    </lineage>
</organism>
<accession>A0A449BA35</accession>
<dbReference type="EMBL" id="LR215043">
    <property type="protein sequence ID" value="VEU78051.1"/>
    <property type="molecule type" value="Genomic_DNA"/>
</dbReference>
<sequence>MSTTNSQQQPECKHSEFTHLMQLVDEFFQFPQTNWFPEFFTNLNEFFARRPEFVRTCRKENGDSTAKYVLTFSLSCPEMPTKSAVKHKTCQCVECTSVQK</sequence>
<dbReference type="RefSeq" id="WP_129622902.1">
    <property type="nucleotide sequence ID" value="NZ_LR215043.1"/>
</dbReference>
<dbReference type="KEGG" id="mcob:NCTC10184_00270"/>
<reference evidence="1 2" key="1">
    <citation type="submission" date="2019-01" db="EMBL/GenBank/DDBJ databases">
        <authorList>
            <consortium name="Pathogen Informatics"/>
        </authorList>
    </citation>
    <scope>NUCLEOTIDE SEQUENCE [LARGE SCALE GENOMIC DNA]</scope>
    <source>
        <strain evidence="1 2">NCTC10184</strain>
    </source>
</reference>
<proteinExistence type="predicted"/>
<evidence type="ECO:0000313" key="2">
    <source>
        <dbReference type="Proteomes" id="UP000290876"/>
    </source>
</evidence>
<dbReference type="AlphaFoldDB" id="A0A449BA35"/>